<gene>
    <name evidence="1" type="ORF">FA95DRAFT_1612269</name>
</gene>
<evidence type="ECO:0000313" key="1">
    <source>
        <dbReference type="EMBL" id="KAI0039818.1"/>
    </source>
</evidence>
<evidence type="ECO:0000313" key="2">
    <source>
        <dbReference type="Proteomes" id="UP000814033"/>
    </source>
</evidence>
<sequence length="350" mass="39915">MITVPLDVQIVVIDWVYRLSQHSDIDYSTLCACALVCRAWTTPAQRLLFRRVSSHHAIAELLDTLRNAPHLAKHVRFIEVGLDTTQDETQLAILELCTNLDGISIYVFDKADALDATVEARLHAAQLQPVFLELDAYHNIVESIVRLWPSICTLSVYIYDQDLEFLEEFSEPLPEIPETVQSMSIIGDQVGYLAKANFPPLRELELNGPSWRNTSVCEWLHEAGVLPHLQSLRIVGELPPHEVLMQLMHLENLVFTELPVGEAVISLPPTLIRVAYLRRRYRLSIEHAKDAKPFLAALRTLPKLQQISVTPRSSAHELTMFNEVCRERGIELEMYQSADHFWGPQNVDWI</sequence>
<protein>
    <submittedName>
        <fullName evidence="1">Uncharacterized protein</fullName>
    </submittedName>
</protein>
<accession>A0ACB8R8C7</accession>
<dbReference type="Proteomes" id="UP000814033">
    <property type="component" value="Unassembled WGS sequence"/>
</dbReference>
<comment type="caution">
    <text evidence="1">The sequence shown here is derived from an EMBL/GenBank/DDBJ whole genome shotgun (WGS) entry which is preliminary data.</text>
</comment>
<keyword evidence="2" id="KW-1185">Reference proteome</keyword>
<dbReference type="EMBL" id="MU276259">
    <property type="protein sequence ID" value="KAI0039818.1"/>
    <property type="molecule type" value="Genomic_DNA"/>
</dbReference>
<proteinExistence type="predicted"/>
<reference evidence="1" key="1">
    <citation type="submission" date="2021-02" db="EMBL/GenBank/DDBJ databases">
        <authorList>
            <consortium name="DOE Joint Genome Institute"/>
            <person name="Ahrendt S."/>
            <person name="Looney B.P."/>
            <person name="Miyauchi S."/>
            <person name="Morin E."/>
            <person name="Drula E."/>
            <person name="Courty P.E."/>
            <person name="Chicoki N."/>
            <person name="Fauchery L."/>
            <person name="Kohler A."/>
            <person name="Kuo A."/>
            <person name="Labutti K."/>
            <person name="Pangilinan J."/>
            <person name="Lipzen A."/>
            <person name="Riley R."/>
            <person name="Andreopoulos W."/>
            <person name="He G."/>
            <person name="Johnson J."/>
            <person name="Barry K.W."/>
            <person name="Grigoriev I.V."/>
            <person name="Nagy L."/>
            <person name="Hibbett D."/>
            <person name="Henrissat B."/>
            <person name="Matheny P.B."/>
            <person name="Labbe J."/>
            <person name="Martin F."/>
        </authorList>
    </citation>
    <scope>NUCLEOTIDE SEQUENCE</scope>
    <source>
        <strain evidence="1">FP105234-sp</strain>
    </source>
</reference>
<organism evidence="1 2">
    <name type="scientific">Auriscalpium vulgare</name>
    <dbReference type="NCBI Taxonomy" id="40419"/>
    <lineage>
        <taxon>Eukaryota</taxon>
        <taxon>Fungi</taxon>
        <taxon>Dikarya</taxon>
        <taxon>Basidiomycota</taxon>
        <taxon>Agaricomycotina</taxon>
        <taxon>Agaricomycetes</taxon>
        <taxon>Russulales</taxon>
        <taxon>Auriscalpiaceae</taxon>
        <taxon>Auriscalpium</taxon>
    </lineage>
</organism>
<name>A0ACB8R8C7_9AGAM</name>
<reference evidence="1" key="2">
    <citation type="journal article" date="2022" name="New Phytol.">
        <title>Evolutionary transition to the ectomycorrhizal habit in the genomes of a hyperdiverse lineage of mushroom-forming fungi.</title>
        <authorList>
            <person name="Looney B."/>
            <person name="Miyauchi S."/>
            <person name="Morin E."/>
            <person name="Drula E."/>
            <person name="Courty P.E."/>
            <person name="Kohler A."/>
            <person name="Kuo A."/>
            <person name="LaButti K."/>
            <person name="Pangilinan J."/>
            <person name="Lipzen A."/>
            <person name="Riley R."/>
            <person name="Andreopoulos W."/>
            <person name="He G."/>
            <person name="Johnson J."/>
            <person name="Nolan M."/>
            <person name="Tritt A."/>
            <person name="Barry K.W."/>
            <person name="Grigoriev I.V."/>
            <person name="Nagy L.G."/>
            <person name="Hibbett D."/>
            <person name="Henrissat B."/>
            <person name="Matheny P.B."/>
            <person name="Labbe J."/>
            <person name="Martin F.M."/>
        </authorList>
    </citation>
    <scope>NUCLEOTIDE SEQUENCE</scope>
    <source>
        <strain evidence="1">FP105234-sp</strain>
    </source>
</reference>